<dbReference type="GO" id="GO:0006412">
    <property type="term" value="P:translation"/>
    <property type="evidence" value="ECO:0007669"/>
    <property type="project" value="InterPro"/>
</dbReference>
<name>A0AAF0IYP4_9BASI</name>
<dbReference type="Pfam" id="PF04774">
    <property type="entry name" value="HABP4_PAI-RBP1"/>
    <property type="match status" value="1"/>
</dbReference>
<evidence type="ECO:0000256" key="5">
    <source>
        <dbReference type="ARBA" id="ARBA00022980"/>
    </source>
</evidence>
<keyword evidence="4" id="KW-0694">RNA-binding</keyword>
<gene>
    <name evidence="10" type="primary">RPS3</name>
    <name evidence="10" type="ORF">MEQU1_001149</name>
</gene>
<evidence type="ECO:0000259" key="9">
    <source>
        <dbReference type="SMART" id="SM01233"/>
    </source>
</evidence>
<dbReference type="InterPro" id="IPR004044">
    <property type="entry name" value="KH_dom_type_2"/>
</dbReference>
<comment type="subcellular location">
    <subcellularLocation>
        <location evidence="1">Cytoplasm</location>
    </subcellularLocation>
</comment>
<dbReference type="InterPro" id="IPR057258">
    <property type="entry name" value="Ribosomal_uS3"/>
</dbReference>
<keyword evidence="11" id="KW-1185">Reference proteome</keyword>
<dbReference type="NCBIfam" id="NF003219">
    <property type="entry name" value="PRK04191.1"/>
    <property type="match status" value="1"/>
</dbReference>
<dbReference type="Pfam" id="PF07650">
    <property type="entry name" value="KH_2"/>
    <property type="match status" value="1"/>
</dbReference>
<evidence type="ECO:0000256" key="2">
    <source>
        <dbReference type="ARBA" id="ARBA00010761"/>
    </source>
</evidence>
<evidence type="ECO:0000313" key="10">
    <source>
        <dbReference type="EMBL" id="WFD22477.1"/>
    </source>
</evidence>
<feature type="compositionally biased region" description="Gly residues" evidence="8">
    <location>
        <begin position="327"/>
        <end position="345"/>
    </location>
</feature>
<dbReference type="Pfam" id="PF09598">
    <property type="entry name" value="Stm1_N"/>
    <property type="match status" value="1"/>
</dbReference>
<dbReference type="Gene3D" id="3.30.1140.32">
    <property type="entry name" value="Ribosomal protein S3, C-terminal domain"/>
    <property type="match status" value="1"/>
</dbReference>
<dbReference type="InterPro" id="IPR001351">
    <property type="entry name" value="Ribosomal_uS3_C"/>
</dbReference>
<dbReference type="SUPFAM" id="SSF54814">
    <property type="entry name" value="Prokaryotic type KH domain (KH-domain type II)"/>
    <property type="match status" value="1"/>
</dbReference>
<feature type="compositionally biased region" description="Basic and acidic residues" evidence="8">
    <location>
        <begin position="308"/>
        <end position="325"/>
    </location>
</feature>
<dbReference type="NCBIfam" id="TIGR01008">
    <property type="entry name" value="uS3_euk_arch"/>
    <property type="match status" value="1"/>
</dbReference>
<dbReference type="InterPro" id="IPR015946">
    <property type="entry name" value="KH_dom-like_a/b"/>
</dbReference>
<evidence type="ECO:0000256" key="8">
    <source>
        <dbReference type="SAM" id="MobiDB-lite"/>
    </source>
</evidence>
<evidence type="ECO:0000256" key="1">
    <source>
        <dbReference type="ARBA" id="ARBA00004496"/>
    </source>
</evidence>
<protein>
    <recommendedName>
        <fullName evidence="7">40S ribosomal protein S3</fullName>
    </recommendedName>
</protein>
<dbReference type="PANTHER" id="PTHR11760">
    <property type="entry name" value="30S/40S RIBOSOMAL PROTEIN S3"/>
    <property type="match status" value="1"/>
</dbReference>
<feature type="compositionally biased region" description="Basic and acidic residues" evidence="8">
    <location>
        <begin position="347"/>
        <end position="362"/>
    </location>
</feature>
<comment type="similarity">
    <text evidence="2">Belongs to the universal ribosomal protein uS3 family.</text>
</comment>
<evidence type="ECO:0000256" key="4">
    <source>
        <dbReference type="ARBA" id="ARBA00022884"/>
    </source>
</evidence>
<dbReference type="EMBL" id="CP119901">
    <property type="protein sequence ID" value="WFD22477.1"/>
    <property type="molecule type" value="Genomic_DNA"/>
</dbReference>
<dbReference type="InterPro" id="IPR006861">
    <property type="entry name" value="HABP4_PAIRBP1-bd"/>
</dbReference>
<dbReference type="Gene3D" id="3.30.300.20">
    <property type="match status" value="1"/>
</dbReference>
<keyword evidence="3" id="KW-0963">Cytoplasm</keyword>
<dbReference type="InterPro" id="IPR005703">
    <property type="entry name" value="Ribosomal_uS3_euk/arc"/>
</dbReference>
<feature type="domain" description="Hyaluronan/mRNA-binding protein" evidence="9">
    <location>
        <begin position="345"/>
        <end position="436"/>
    </location>
</feature>
<dbReference type="Pfam" id="PF00189">
    <property type="entry name" value="Ribosomal_S3_C"/>
    <property type="match status" value="1"/>
</dbReference>
<feature type="compositionally biased region" description="Basic and acidic residues" evidence="8">
    <location>
        <begin position="457"/>
        <end position="474"/>
    </location>
</feature>
<dbReference type="FunFam" id="3.30.300.20:FF:000006">
    <property type="entry name" value="40S ribosomal protein S3"/>
    <property type="match status" value="1"/>
</dbReference>
<dbReference type="GO" id="GO:0005634">
    <property type="term" value="C:nucleus"/>
    <property type="evidence" value="ECO:0007669"/>
    <property type="project" value="TreeGrafter"/>
</dbReference>
<feature type="compositionally biased region" description="Gly residues" evidence="8">
    <location>
        <begin position="491"/>
        <end position="503"/>
    </location>
</feature>
<feature type="region of interest" description="Disordered" evidence="8">
    <location>
        <begin position="220"/>
        <end position="241"/>
    </location>
</feature>
<feature type="compositionally biased region" description="Gly residues" evidence="8">
    <location>
        <begin position="511"/>
        <end position="525"/>
    </location>
</feature>
<dbReference type="Gene3D" id="6.10.140.1040">
    <property type="match status" value="1"/>
</dbReference>
<dbReference type="InterPro" id="IPR036419">
    <property type="entry name" value="Ribosomal_S3_C_sf"/>
</dbReference>
<dbReference type="InterPro" id="IPR019084">
    <property type="entry name" value="STM1-like_N"/>
</dbReference>
<dbReference type="GO" id="GO:0003735">
    <property type="term" value="F:structural constituent of ribosome"/>
    <property type="evidence" value="ECO:0007669"/>
    <property type="project" value="InterPro"/>
</dbReference>
<feature type="compositionally biased region" description="Basic and acidic residues" evidence="8">
    <location>
        <begin position="375"/>
        <end position="400"/>
    </location>
</feature>
<keyword evidence="5 10" id="KW-0689">Ribosomal protein</keyword>
<dbReference type="SMART" id="SM01233">
    <property type="entry name" value="HABP4_PAI-RBP1"/>
    <property type="match status" value="1"/>
</dbReference>
<feature type="region of interest" description="Disordered" evidence="8">
    <location>
        <begin position="277"/>
        <end position="547"/>
    </location>
</feature>
<dbReference type="AlphaFoldDB" id="A0AAF0IYP4"/>
<dbReference type="GO" id="GO:0003723">
    <property type="term" value="F:RNA binding"/>
    <property type="evidence" value="ECO:0007669"/>
    <property type="project" value="UniProtKB-KW"/>
</dbReference>
<dbReference type="PANTHER" id="PTHR11760:SF32">
    <property type="entry name" value="SMALL RIBOSOMAL SUBUNIT PROTEIN US3"/>
    <property type="match status" value="1"/>
</dbReference>
<dbReference type="CDD" id="cd02413">
    <property type="entry name" value="KH-II_40S_S3"/>
    <property type="match status" value="1"/>
</dbReference>
<sequence>MASAIISKKRKFVADGVFTAELNEFFTRELAAEGYSGCLVRVNHVRTEIIVRATHTQEVLGDKGRRLRELTSLLRQRFRFPEGSLELYAEKVMNRGLHAVAQCESLRNKLLGGLPVRRAAYGVLRYVMESGAKGCEVIISGKLRAARAKTMKFNDGFMIHTGQPAKDFVDEAIRHVLMKQGVLGIKVKIMHGWDPEGRTGRPFPLPDAVTILEPKEDEPITAPMSESRNQPPAQEPVAPAPNHELDSIYRSKMSVVNSNPFQLLGEDGAEDVPAPVQAAPKTESAPRSVPGAPKSAGGVKAPDAVDPVEQRDSRAISRARGERGPGRSNGRGGRGAGRGGRGSGRGRQFDRHSGTGHEDTAKSVRQGWGDANPEETLKVEEGAKEDAEKDKQAPEPKPQADDEEDEKTLTLDQYLSKQAEKRSSMTVQPAPRSVEADESSYGQRLERSEGESYFAGNEKKVSAPKPRKETKQSIEIEPVYAQPQRSERGAPRGGRGGARGGRGGRGDSRGARGGAHGGARGGRSGRGPASQGPTVNIADEQAFPSLS</sequence>
<evidence type="ECO:0000256" key="7">
    <source>
        <dbReference type="ARBA" id="ARBA00035408"/>
    </source>
</evidence>
<evidence type="ECO:0000313" key="11">
    <source>
        <dbReference type="Proteomes" id="UP001214415"/>
    </source>
</evidence>
<keyword evidence="6" id="KW-0687">Ribonucleoprotein</keyword>
<feature type="compositionally biased region" description="Low complexity" evidence="8">
    <location>
        <begin position="230"/>
        <end position="241"/>
    </location>
</feature>
<dbReference type="FunFam" id="3.30.1140.32:FF:000004">
    <property type="entry name" value="40S ribosomal protein S3"/>
    <property type="match status" value="1"/>
</dbReference>
<reference evidence="10" key="1">
    <citation type="submission" date="2023-03" db="EMBL/GenBank/DDBJ databases">
        <title>Mating type loci evolution in Malassezia.</title>
        <authorList>
            <person name="Coelho M.A."/>
        </authorList>
    </citation>
    <scope>NUCLEOTIDE SEQUENCE</scope>
    <source>
        <strain evidence="10">CBS 12830</strain>
    </source>
</reference>
<evidence type="ECO:0000256" key="6">
    <source>
        <dbReference type="ARBA" id="ARBA00023274"/>
    </source>
</evidence>
<evidence type="ECO:0000256" key="3">
    <source>
        <dbReference type="ARBA" id="ARBA00022490"/>
    </source>
</evidence>
<dbReference type="InterPro" id="IPR009019">
    <property type="entry name" value="KH_sf_prok-type"/>
</dbReference>
<proteinExistence type="inferred from homology"/>
<organism evidence="10 11">
    <name type="scientific">Malassezia equina</name>
    <dbReference type="NCBI Taxonomy" id="1381935"/>
    <lineage>
        <taxon>Eukaryota</taxon>
        <taxon>Fungi</taxon>
        <taxon>Dikarya</taxon>
        <taxon>Basidiomycota</taxon>
        <taxon>Ustilaginomycotina</taxon>
        <taxon>Malasseziomycetes</taxon>
        <taxon>Malasseziales</taxon>
        <taxon>Malasseziaceae</taxon>
        <taxon>Malassezia</taxon>
    </lineage>
</organism>
<dbReference type="GO" id="GO:0022627">
    <property type="term" value="C:cytosolic small ribosomal subunit"/>
    <property type="evidence" value="ECO:0007669"/>
    <property type="project" value="TreeGrafter"/>
</dbReference>
<dbReference type="SUPFAM" id="SSF54821">
    <property type="entry name" value="Ribosomal protein S3 C-terminal domain"/>
    <property type="match status" value="1"/>
</dbReference>
<dbReference type="Proteomes" id="UP001214415">
    <property type="component" value="Chromosome 2"/>
</dbReference>
<accession>A0AAF0IYP4</accession>